<sequence length="612" mass="69424">MDDNKVTYFAETDARNKRVPFGIKSKDRSRHVYIIGKTGMGKSTLLENMAVQDVKHGEGMAFIDPHGKTADLILDYVPEERIKDVLYFAPFDMDHPISFNVMEDVGYEKRHLVANGLMSAFKKIWVDAWSARMEYILNNILLALLEFPDATLIGVNRMLADKEYRKKVVENISDPSVKSFWTDEFAKYGERYMQEAGAAIQNKIGQFISNPVIRNIIGQPKSSFNIRQMMDQSKILIINLSKGRVGEANANLLGSMLITKIYLAAMSRADTEETRLRKLPNFYLYVDEFQSFANESFADILSEARKYKLNLIMAHQYIEQMTDEVRAAVFGNVGTMIVFRVGAYDAEVLEKEFSPQFTAEDLVNLGFVQIYLKLMIDGVTSPPFSAVTLPPIAMPDKTHKKEIIEFSRHTFAKPRDTVEEDIRRWHEQHNNDTRQGSPSRKKSNEERVEEPPHREEGRERSHRDDHREGNTAAGQKYYSVKESKIDDARAPVPAREVSKPVPLDTLRKSGSGDPKDKKNQTEKNVSALRDALASIMKGAGQTLPEAAVKPVQDGRSESSRPVPPKMKPDIKGKNDKFNGENIDRKKSDRAPAEVPEDVLRRILNIGGTHEKK</sequence>
<dbReference type="SUPFAM" id="SSF52540">
    <property type="entry name" value="P-loop containing nucleoside triphosphate hydrolases"/>
    <property type="match status" value="1"/>
</dbReference>
<dbReference type="Pfam" id="PF10412">
    <property type="entry name" value="TrwB_AAD_bind"/>
    <property type="match status" value="1"/>
</dbReference>
<dbReference type="EMBL" id="MHSK01000005">
    <property type="protein sequence ID" value="OHA42842.1"/>
    <property type="molecule type" value="Genomic_DNA"/>
</dbReference>
<dbReference type="InterPro" id="IPR027417">
    <property type="entry name" value="P-loop_NTPase"/>
</dbReference>
<dbReference type="CDD" id="cd01127">
    <property type="entry name" value="TrwB_TraG_TraD_VirD4"/>
    <property type="match status" value="1"/>
</dbReference>
<feature type="compositionally biased region" description="Basic and acidic residues" evidence="1">
    <location>
        <begin position="479"/>
        <end position="489"/>
    </location>
</feature>
<feature type="compositionally biased region" description="Basic and acidic residues" evidence="1">
    <location>
        <begin position="566"/>
        <end position="591"/>
    </location>
</feature>
<dbReference type="Proteomes" id="UP000177269">
    <property type="component" value="Unassembled WGS sequence"/>
</dbReference>
<accession>A0A1G2P5D8</accession>
<feature type="compositionally biased region" description="Basic and acidic residues" evidence="1">
    <location>
        <begin position="442"/>
        <end position="469"/>
    </location>
</feature>
<organism evidence="3 4">
    <name type="scientific">Candidatus Taylorbacteria bacterium RIFCSPLOWO2_12_FULL_43_20</name>
    <dbReference type="NCBI Taxonomy" id="1802332"/>
    <lineage>
        <taxon>Bacteria</taxon>
        <taxon>Candidatus Tayloriibacteriota</taxon>
    </lineage>
</organism>
<proteinExistence type="predicted"/>
<evidence type="ECO:0000256" key="1">
    <source>
        <dbReference type="SAM" id="MobiDB-lite"/>
    </source>
</evidence>
<feature type="domain" description="Type IV secretion system coupling protein TraD DNA-binding" evidence="2">
    <location>
        <begin position="25"/>
        <end position="341"/>
    </location>
</feature>
<feature type="region of interest" description="Disordered" evidence="1">
    <location>
        <begin position="426"/>
        <end position="523"/>
    </location>
</feature>
<comment type="caution">
    <text evidence="3">The sequence shown here is derived from an EMBL/GenBank/DDBJ whole genome shotgun (WGS) entry which is preliminary data.</text>
</comment>
<evidence type="ECO:0000313" key="3">
    <source>
        <dbReference type="EMBL" id="OHA42842.1"/>
    </source>
</evidence>
<dbReference type="AlphaFoldDB" id="A0A1G2P5D8"/>
<name>A0A1G2P5D8_9BACT</name>
<reference evidence="3 4" key="1">
    <citation type="journal article" date="2016" name="Nat. Commun.">
        <title>Thousands of microbial genomes shed light on interconnected biogeochemical processes in an aquifer system.</title>
        <authorList>
            <person name="Anantharaman K."/>
            <person name="Brown C.T."/>
            <person name="Hug L.A."/>
            <person name="Sharon I."/>
            <person name="Castelle C.J."/>
            <person name="Probst A.J."/>
            <person name="Thomas B.C."/>
            <person name="Singh A."/>
            <person name="Wilkins M.J."/>
            <person name="Karaoz U."/>
            <person name="Brodie E.L."/>
            <person name="Williams K.H."/>
            <person name="Hubbard S.S."/>
            <person name="Banfield J.F."/>
        </authorList>
    </citation>
    <scope>NUCLEOTIDE SEQUENCE [LARGE SCALE GENOMIC DNA]</scope>
</reference>
<dbReference type="InterPro" id="IPR019476">
    <property type="entry name" value="T4SS_TraD_DNA-bd"/>
</dbReference>
<dbReference type="PANTHER" id="PTHR30121:SF11">
    <property type="entry name" value="AAA+ ATPASE DOMAIN-CONTAINING PROTEIN"/>
    <property type="match status" value="1"/>
</dbReference>
<dbReference type="InterPro" id="IPR051162">
    <property type="entry name" value="T4SS_component"/>
</dbReference>
<feature type="region of interest" description="Disordered" evidence="1">
    <location>
        <begin position="539"/>
        <end position="595"/>
    </location>
</feature>
<gene>
    <name evidence="3" type="ORF">A3G52_01050</name>
</gene>
<evidence type="ECO:0000259" key="2">
    <source>
        <dbReference type="Pfam" id="PF10412"/>
    </source>
</evidence>
<dbReference type="Gene3D" id="3.40.50.300">
    <property type="entry name" value="P-loop containing nucleotide triphosphate hydrolases"/>
    <property type="match status" value="2"/>
</dbReference>
<protein>
    <recommendedName>
        <fullName evidence="2">Type IV secretion system coupling protein TraD DNA-binding domain-containing protein</fullName>
    </recommendedName>
</protein>
<evidence type="ECO:0000313" key="4">
    <source>
        <dbReference type="Proteomes" id="UP000177269"/>
    </source>
</evidence>
<dbReference type="PANTHER" id="PTHR30121">
    <property type="entry name" value="UNCHARACTERIZED PROTEIN YJGR-RELATED"/>
    <property type="match status" value="1"/>
</dbReference>